<gene>
    <name evidence="1" type="ORF">VTL71DRAFT_7601</name>
</gene>
<comment type="caution">
    <text evidence="1">The sequence shown here is derived from an EMBL/GenBank/DDBJ whole genome shotgun (WGS) entry which is preliminary data.</text>
</comment>
<reference evidence="1 2" key="1">
    <citation type="journal article" date="2024" name="Commun. Biol.">
        <title>Comparative genomic analysis of thermophilic fungi reveals convergent evolutionary adaptations and gene losses.</title>
        <authorList>
            <person name="Steindorff A.S."/>
            <person name="Aguilar-Pontes M.V."/>
            <person name="Robinson A.J."/>
            <person name="Andreopoulos B."/>
            <person name="LaButti K."/>
            <person name="Kuo A."/>
            <person name="Mondo S."/>
            <person name="Riley R."/>
            <person name="Otillar R."/>
            <person name="Haridas S."/>
            <person name="Lipzen A."/>
            <person name="Grimwood J."/>
            <person name="Schmutz J."/>
            <person name="Clum A."/>
            <person name="Reid I.D."/>
            <person name="Moisan M.C."/>
            <person name="Butler G."/>
            <person name="Nguyen T.T.M."/>
            <person name="Dewar K."/>
            <person name="Conant G."/>
            <person name="Drula E."/>
            <person name="Henrissat B."/>
            <person name="Hansel C."/>
            <person name="Singer S."/>
            <person name="Hutchinson M.I."/>
            <person name="de Vries R.P."/>
            <person name="Natvig D.O."/>
            <person name="Powell A.J."/>
            <person name="Tsang A."/>
            <person name="Grigoriev I.V."/>
        </authorList>
    </citation>
    <scope>NUCLEOTIDE SEQUENCE [LARGE SCALE GENOMIC DNA]</scope>
    <source>
        <strain evidence="1 2">CBS 494.80</strain>
    </source>
</reference>
<sequence length="84" mass="9845">MDTTARKQKADDASPDLHRQIRESAIRWESVLAAYIYHTGFANGMVMESAEWKKKVLGSLGGFSWIRKVQWLWLDWWRGAFQMV</sequence>
<name>A0ABR4BX65_9HELO</name>
<organism evidence="1 2">
    <name type="scientific">Oculimacula yallundae</name>
    <dbReference type="NCBI Taxonomy" id="86028"/>
    <lineage>
        <taxon>Eukaryota</taxon>
        <taxon>Fungi</taxon>
        <taxon>Dikarya</taxon>
        <taxon>Ascomycota</taxon>
        <taxon>Pezizomycotina</taxon>
        <taxon>Leotiomycetes</taxon>
        <taxon>Helotiales</taxon>
        <taxon>Ploettnerulaceae</taxon>
        <taxon>Oculimacula</taxon>
    </lineage>
</organism>
<evidence type="ECO:0000313" key="1">
    <source>
        <dbReference type="EMBL" id="KAL2061328.1"/>
    </source>
</evidence>
<keyword evidence="2" id="KW-1185">Reference proteome</keyword>
<dbReference type="Proteomes" id="UP001595075">
    <property type="component" value="Unassembled WGS sequence"/>
</dbReference>
<protein>
    <submittedName>
        <fullName evidence="1">Uncharacterized protein</fullName>
    </submittedName>
</protein>
<accession>A0ABR4BX65</accession>
<evidence type="ECO:0000313" key="2">
    <source>
        <dbReference type="Proteomes" id="UP001595075"/>
    </source>
</evidence>
<proteinExistence type="predicted"/>
<dbReference type="EMBL" id="JAZHXI010000019">
    <property type="protein sequence ID" value="KAL2061328.1"/>
    <property type="molecule type" value="Genomic_DNA"/>
</dbReference>
<feature type="non-terminal residue" evidence="1">
    <location>
        <position position="84"/>
    </location>
</feature>